<name>A0ABT7FG98_9RHOB</name>
<accession>A0ABT7FG98</accession>
<reference evidence="2 3" key="1">
    <citation type="submission" date="2023-05" db="EMBL/GenBank/DDBJ databases">
        <title>Sedimentitalea sp. nov. JM2-8.</title>
        <authorList>
            <person name="Huang J."/>
        </authorList>
    </citation>
    <scope>NUCLEOTIDE SEQUENCE [LARGE SCALE GENOMIC DNA]</scope>
    <source>
        <strain evidence="2 3">JM2-8</strain>
    </source>
</reference>
<protein>
    <recommendedName>
        <fullName evidence="4">Phage DNA packaging protein, Nu1 subunit of terminase</fullName>
    </recommendedName>
</protein>
<evidence type="ECO:0000256" key="1">
    <source>
        <dbReference type="SAM" id="MobiDB-lite"/>
    </source>
</evidence>
<organism evidence="2 3">
    <name type="scientific">Sedimentitalea xiamensis</name>
    <dbReference type="NCBI Taxonomy" id="3050037"/>
    <lineage>
        <taxon>Bacteria</taxon>
        <taxon>Pseudomonadati</taxon>
        <taxon>Pseudomonadota</taxon>
        <taxon>Alphaproteobacteria</taxon>
        <taxon>Rhodobacterales</taxon>
        <taxon>Paracoccaceae</taxon>
        <taxon>Sedimentitalea</taxon>
    </lineage>
</organism>
<sequence length="169" mass="18475">MTRPKYDIVAGDFLLTQEAAGVLANVSVQTMKKWEKQDNPPPRNADGTYSAKHFGIWLSTHRGNKQSGSKPKAGAADRNQAEARLKEAQAIKAERENEVAEGLLVPIEETVEGWQEILMRVRSRLLKMPTALAPLVAGDPELHSIQAKIKDAVYDALNELSENGGSDDG</sequence>
<dbReference type="EMBL" id="JASNJE010000015">
    <property type="protein sequence ID" value="MDK3074098.1"/>
    <property type="molecule type" value="Genomic_DNA"/>
</dbReference>
<feature type="region of interest" description="Disordered" evidence="1">
    <location>
        <begin position="60"/>
        <end position="86"/>
    </location>
</feature>
<evidence type="ECO:0000313" key="2">
    <source>
        <dbReference type="EMBL" id="MDK3074098.1"/>
    </source>
</evidence>
<gene>
    <name evidence="2" type="ORF">QO034_13330</name>
</gene>
<comment type="caution">
    <text evidence="2">The sequence shown here is derived from an EMBL/GenBank/DDBJ whole genome shotgun (WGS) entry which is preliminary data.</text>
</comment>
<dbReference type="RefSeq" id="WP_284486032.1">
    <property type="nucleotide sequence ID" value="NZ_JASNJE010000015.1"/>
</dbReference>
<evidence type="ECO:0000313" key="3">
    <source>
        <dbReference type="Proteomes" id="UP001227126"/>
    </source>
</evidence>
<dbReference type="Proteomes" id="UP001227126">
    <property type="component" value="Unassembled WGS sequence"/>
</dbReference>
<evidence type="ECO:0008006" key="4">
    <source>
        <dbReference type="Google" id="ProtNLM"/>
    </source>
</evidence>
<keyword evidence="3" id="KW-1185">Reference proteome</keyword>
<proteinExistence type="predicted"/>